<evidence type="ECO:0000313" key="3">
    <source>
        <dbReference type="EMBL" id="KGX87430.1"/>
    </source>
</evidence>
<dbReference type="PANTHER" id="PTHR21666:SF287">
    <property type="entry name" value="CYTOPLASMIC MEMBRANE PROTEIN"/>
    <property type="match status" value="1"/>
</dbReference>
<organism evidence="3 4">
    <name type="scientific">Pontibacillus marinus BH030004 = DSM 16465</name>
    <dbReference type="NCBI Taxonomy" id="1385511"/>
    <lineage>
        <taxon>Bacteria</taxon>
        <taxon>Bacillati</taxon>
        <taxon>Bacillota</taxon>
        <taxon>Bacilli</taxon>
        <taxon>Bacillales</taxon>
        <taxon>Bacillaceae</taxon>
        <taxon>Pontibacillus</taxon>
    </lineage>
</organism>
<feature type="domain" description="M23ase beta-sheet core" evidence="2">
    <location>
        <begin position="242"/>
        <end position="336"/>
    </location>
</feature>
<dbReference type="InterPro" id="IPR011055">
    <property type="entry name" value="Dup_hybrid_motif"/>
</dbReference>
<dbReference type="GO" id="GO:0004222">
    <property type="term" value="F:metalloendopeptidase activity"/>
    <property type="evidence" value="ECO:0007669"/>
    <property type="project" value="TreeGrafter"/>
</dbReference>
<dbReference type="STRING" id="1385511.GCA_000425225_03149"/>
<comment type="caution">
    <text evidence="3">The sequence shown here is derived from an EMBL/GenBank/DDBJ whole genome shotgun (WGS) entry which is preliminary data.</text>
</comment>
<dbReference type="InterPro" id="IPR016047">
    <property type="entry name" value="M23ase_b-sheet_dom"/>
</dbReference>
<reference evidence="3 4" key="1">
    <citation type="submission" date="2013-08" db="EMBL/GenBank/DDBJ databases">
        <authorList>
            <person name="Huang J."/>
            <person name="Wang G."/>
        </authorList>
    </citation>
    <scope>NUCLEOTIDE SEQUENCE [LARGE SCALE GENOMIC DNA]</scope>
    <source>
        <strain evidence="3 4">BH030004</strain>
    </source>
</reference>
<sequence>MKTHKRRQKNKTGKKSFVVFTTLLFMGLIGFVFISQTGAKTTIPGKYGETSLGTFAPGVIREITLKQKQEEIRLLQERKKANMEAAYFSTDQTAESIMNSEWAIMPEVASRGDVVLVRHNKPGKVSWQGKEYTLTSFGTGYYTYLPIPINLDSGSYSIGNKTLTIQPKTFEKQYIQVSEENQNIARDTEQIMKDQAKIDKARSQSADEFLFPADSAFIKPIEGPVTTPFGYTRYINGEYSGSHTAIDWAAPTGTPVKATNDGVVALADNLHLTGNSVYIDHGMDMFSQYIHMSELNVEAGDKVEKGDIIGKVGSTGFSTGPHMHFTFWVHNVPVNPNLYLGTTPFQTDKQVE</sequence>
<dbReference type="Proteomes" id="UP000030403">
    <property type="component" value="Unassembled WGS sequence"/>
</dbReference>
<evidence type="ECO:0000256" key="1">
    <source>
        <dbReference type="SAM" id="Phobius"/>
    </source>
</evidence>
<feature type="transmembrane region" description="Helical" evidence="1">
    <location>
        <begin position="16"/>
        <end position="34"/>
    </location>
</feature>
<gene>
    <name evidence="3" type="ORF">N783_09770</name>
</gene>
<protein>
    <submittedName>
        <fullName evidence="3">Peptidase M23</fullName>
    </submittedName>
</protein>
<keyword evidence="1" id="KW-0472">Membrane</keyword>
<dbReference type="Gene3D" id="2.70.70.10">
    <property type="entry name" value="Glucose Permease (Domain IIA)"/>
    <property type="match status" value="1"/>
</dbReference>
<accession>A0A0A5G8I7</accession>
<dbReference type="SUPFAM" id="SSF51261">
    <property type="entry name" value="Duplicated hybrid motif"/>
    <property type="match status" value="1"/>
</dbReference>
<dbReference type="InterPro" id="IPR050570">
    <property type="entry name" value="Cell_wall_metabolism_enzyme"/>
</dbReference>
<keyword evidence="4" id="KW-1185">Reference proteome</keyword>
<dbReference type="CDD" id="cd12797">
    <property type="entry name" value="M23_peptidase"/>
    <property type="match status" value="1"/>
</dbReference>
<name>A0A0A5G8I7_9BACI</name>
<dbReference type="eggNOG" id="COG0739">
    <property type="taxonomic scope" value="Bacteria"/>
</dbReference>
<dbReference type="AlphaFoldDB" id="A0A0A5G8I7"/>
<proteinExistence type="predicted"/>
<keyword evidence="1" id="KW-0812">Transmembrane</keyword>
<dbReference type="Pfam" id="PF01551">
    <property type="entry name" value="Peptidase_M23"/>
    <property type="match status" value="1"/>
</dbReference>
<dbReference type="PANTHER" id="PTHR21666">
    <property type="entry name" value="PEPTIDASE-RELATED"/>
    <property type="match status" value="1"/>
</dbReference>
<evidence type="ECO:0000259" key="2">
    <source>
        <dbReference type="Pfam" id="PF01551"/>
    </source>
</evidence>
<dbReference type="RefSeq" id="WP_051255098.1">
    <property type="nucleotide sequence ID" value="NZ_AULJ01000040.1"/>
</dbReference>
<evidence type="ECO:0000313" key="4">
    <source>
        <dbReference type="Proteomes" id="UP000030403"/>
    </source>
</evidence>
<dbReference type="EMBL" id="AVPF01000024">
    <property type="protein sequence ID" value="KGX87430.1"/>
    <property type="molecule type" value="Genomic_DNA"/>
</dbReference>
<keyword evidence="1" id="KW-1133">Transmembrane helix</keyword>